<evidence type="ECO:0000313" key="2">
    <source>
        <dbReference type="Proteomes" id="UP001228376"/>
    </source>
</evidence>
<reference evidence="1 2" key="1">
    <citation type="submission" date="2023-10" db="EMBL/GenBank/DDBJ databases">
        <title>179-bfca-hs.</title>
        <authorList>
            <person name="Miliotis G."/>
            <person name="Sengupta P."/>
            <person name="Hameed A."/>
            <person name="Chuvochina M."/>
            <person name="Mcdonagh F."/>
            <person name="Simpson A.C."/>
            <person name="Singh N.K."/>
            <person name="Rekha P.D."/>
            <person name="Raman K."/>
            <person name="Hugenholtz P."/>
            <person name="Venkateswaran K."/>
        </authorList>
    </citation>
    <scope>NUCLEOTIDE SEQUENCE [LARGE SCALE GENOMIC DNA]</scope>
    <source>
        <strain evidence="1 2">179-BFC-A-HS</strain>
    </source>
</reference>
<protein>
    <submittedName>
        <fullName evidence="1">Uncharacterized protein</fullName>
    </submittedName>
</protein>
<comment type="caution">
    <text evidence="1">The sequence shown here is derived from an EMBL/GenBank/DDBJ whole genome shotgun (WGS) entry which is preliminary data.</text>
</comment>
<gene>
    <name evidence="1" type="ORF">P5G51_003735</name>
</gene>
<proteinExistence type="predicted"/>
<organism evidence="1 2">
    <name type="scientific">Tigheibacillus jepli</name>
    <dbReference type="NCBI Taxonomy" id="3035914"/>
    <lineage>
        <taxon>Bacteria</taxon>
        <taxon>Bacillati</taxon>
        <taxon>Bacillota</taxon>
        <taxon>Bacilli</taxon>
        <taxon>Bacillales</taxon>
        <taxon>Bacillaceae</taxon>
        <taxon>Tigheibacillus</taxon>
    </lineage>
</organism>
<dbReference type="EMBL" id="JAROCA020000001">
    <property type="protein sequence ID" value="MDY0404636.1"/>
    <property type="molecule type" value="Genomic_DNA"/>
</dbReference>
<evidence type="ECO:0000313" key="1">
    <source>
        <dbReference type="EMBL" id="MDY0404636.1"/>
    </source>
</evidence>
<keyword evidence="2" id="KW-1185">Reference proteome</keyword>
<dbReference type="Proteomes" id="UP001228376">
    <property type="component" value="Unassembled WGS sequence"/>
</dbReference>
<name>A0ABU5CF55_9BACI</name>
<sequence length="89" mass="10067">MEGMIDFVLYKRKRESIANNPTNTGFCICNKPKIIACKMAADQIGKNLDKTTMMQTLWTNSSQIGVSRQEISKYSKNSCVEINAYLIPK</sequence>
<accession>A0ABU5CF55</accession>